<organism evidence="1 2">
    <name type="scientific">Tepidiforma flava</name>
    <dbReference type="NCBI Taxonomy" id="3004094"/>
    <lineage>
        <taxon>Bacteria</taxon>
        <taxon>Bacillati</taxon>
        <taxon>Chloroflexota</taxon>
        <taxon>Tepidiformia</taxon>
        <taxon>Tepidiformales</taxon>
        <taxon>Tepidiformaceae</taxon>
        <taxon>Tepidiforma</taxon>
    </lineage>
</organism>
<protein>
    <submittedName>
        <fullName evidence="1">Uncharacterized protein</fullName>
    </submittedName>
</protein>
<proteinExistence type="predicted"/>
<gene>
    <name evidence="1" type="ORF">O0235_09040</name>
</gene>
<evidence type="ECO:0000313" key="1">
    <source>
        <dbReference type="EMBL" id="WBL34938.1"/>
    </source>
</evidence>
<keyword evidence="2" id="KW-1185">Reference proteome</keyword>
<dbReference type="RefSeq" id="WP_270055466.1">
    <property type="nucleotide sequence ID" value="NZ_CP115149.1"/>
</dbReference>
<dbReference type="Proteomes" id="UP001212803">
    <property type="component" value="Chromosome"/>
</dbReference>
<sequence>MSDPASDAIAREIDALLDAYDRELEYFETTAALLMPLMRDLLAAIDAAFAAPGDPQVLEGARNARARYVDALAGLRPLLDDWVRIRGSNWRAWEAEHAMSDAQYARLERLAARETALALGRDDFDRLQEKVRGRLLLFEEADRGR</sequence>
<accession>A0ABY7M5P5</accession>
<evidence type="ECO:0000313" key="2">
    <source>
        <dbReference type="Proteomes" id="UP001212803"/>
    </source>
</evidence>
<dbReference type="EMBL" id="CP115149">
    <property type="protein sequence ID" value="WBL34938.1"/>
    <property type="molecule type" value="Genomic_DNA"/>
</dbReference>
<name>A0ABY7M5P5_9CHLR</name>
<reference evidence="1 2" key="1">
    <citation type="journal article" date="2023" name="ISME J.">
        <title>Thermophilic Dehalococcoidia with unusual traits shed light on an unexpected past.</title>
        <authorList>
            <person name="Palmer M."/>
            <person name="Covington J.K."/>
            <person name="Zhou E.M."/>
            <person name="Thomas S.C."/>
            <person name="Habib N."/>
            <person name="Seymour C.O."/>
            <person name="Lai D."/>
            <person name="Johnston J."/>
            <person name="Hashimi A."/>
            <person name="Jiao J.Y."/>
            <person name="Muok A.R."/>
            <person name="Liu L."/>
            <person name="Xian W.D."/>
            <person name="Zhi X.Y."/>
            <person name="Li M.M."/>
            <person name="Silva L.P."/>
            <person name="Bowen B.P."/>
            <person name="Louie K."/>
            <person name="Briegel A."/>
            <person name="Pett-Ridge J."/>
            <person name="Weber P.K."/>
            <person name="Tocheva E.I."/>
            <person name="Woyke T."/>
            <person name="Northen T.R."/>
            <person name="Mayali X."/>
            <person name="Li W.J."/>
            <person name="Hedlund B.P."/>
        </authorList>
    </citation>
    <scope>NUCLEOTIDE SEQUENCE [LARGE SCALE GENOMIC DNA]</scope>
    <source>
        <strain evidence="1 2">YIM 72310</strain>
    </source>
</reference>